<dbReference type="PANTHER" id="PTHR42695">
    <property type="entry name" value="GLUTAMINE AMIDOTRANSFERASE YLR126C-RELATED"/>
    <property type="match status" value="1"/>
</dbReference>
<protein>
    <submittedName>
        <fullName evidence="1">Glutamine amidotransferase</fullName>
    </submittedName>
</protein>
<gene>
    <name evidence="1" type="ORF">C7A17_13730</name>
</gene>
<dbReference type="Gene3D" id="3.40.50.880">
    <property type="match status" value="1"/>
</dbReference>
<dbReference type="RefSeq" id="WP_106738567.1">
    <property type="nucleotide sequence ID" value="NZ_CP027657.1"/>
</dbReference>
<proteinExistence type="predicted"/>
<sequence length="234" mass="25751">MRIAVIQHSAAAGPAALERWLGEHQVSVHRPYVGTPLPMLEEFELLVLLGGSLSVHDERCHAWLAEEKRLIHRALLARKRVFGTAFGAQLLAEALGARVSPCADGVRIGWWQLEKDPQSRLSPLGRMLPQRLLALHWQREICNLPHGAIALYGSAADELQGFVWQERAIGLLCPLECDAQSLDERLQHDAADLRLPGQVQDAASIRDAAPHSASANATLLRMLDYLSGAHAHMT</sequence>
<keyword evidence="1" id="KW-0808">Transferase</keyword>
<dbReference type="SUPFAM" id="SSF52317">
    <property type="entry name" value="Class I glutamine amidotransferase-like"/>
    <property type="match status" value="1"/>
</dbReference>
<evidence type="ECO:0000313" key="2">
    <source>
        <dbReference type="Proteomes" id="UP000238327"/>
    </source>
</evidence>
<keyword evidence="1" id="KW-0315">Glutamine amidotransferase</keyword>
<evidence type="ECO:0000313" key="1">
    <source>
        <dbReference type="EMBL" id="AVO53786.1"/>
    </source>
</evidence>
<name>A0A2R3QPS5_ECTME</name>
<dbReference type="STRING" id="1001585.MDS_4384"/>
<dbReference type="OrthoDB" id="9813383at2"/>
<dbReference type="GO" id="GO:0016740">
    <property type="term" value="F:transferase activity"/>
    <property type="evidence" value="ECO:0007669"/>
    <property type="project" value="UniProtKB-KW"/>
</dbReference>
<organism evidence="1 2">
    <name type="scientific">Ectopseudomonas mendocina</name>
    <name type="common">Pseudomonas mendocina</name>
    <dbReference type="NCBI Taxonomy" id="300"/>
    <lineage>
        <taxon>Bacteria</taxon>
        <taxon>Pseudomonadati</taxon>
        <taxon>Pseudomonadota</taxon>
        <taxon>Gammaproteobacteria</taxon>
        <taxon>Pseudomonadales</taxon>
        <taxon>Pseudomonadaceae</taxon>
        <taxon>Ectopseudomonas</taxon>
    </lineage>
</organism>
<reference evidence="1 2" key="1">
    <citation type="submission" date="2018-03" db="EMBL/GenBank/DDBJ databases">
        <title>Complete genome sequence and methylome analysis of Pseudomonas mendocina NEB 698.</title>
        <authorList>
            <person name="Morgan R.D."/>
        </authorList>
    </citation>
    <scope>NUCLEOTIDE SEQUENCE [LARGE SCALE GENOMIC DNA]</scope>
    <source>
        <strain evidence="1 2">NEB698</strain>
    </source>
</reference>
<dbReference type="GO" id="GO:0005829">
    <property type="term" value="C:cytosol"/>
    <property type="evidence" value="ECO:0007669"/>
    <property type="project" value="TreeGrafter"/>
</dbReference>
<dbReference type="Proteomes" id="UP000238327">
    <property type="component" value="Chromosome"/>
</dbReference>
<dbReference type="InterPro" id="IPR044992">
    <property type="entry name" value="ChyE-like"/>
</dbReference>
<dbReference type="EMBL" id="CP027657">
    <property type="protein sequence ID" value="AVO53786.1"/>
    <property type="molecule type" value="Genomic_DNA"/>
</dbReference>
<dbReference type="AlphaFoldDB" id="A0A2R3QPS5"/>
<dbReference type="PANTHER" id="PTHR42695:SF5">
    <property type="entry name" value="GLUTAMINE AMIDOTRANSFERASE YLR126C-RELATED"/>
    <property type="match status" value="1"/>
</dbReference>
<accession>A0A2R3QPS5</accession>
<dbReference type="InterPro" id="IPR029062">
    <property type="entry name" value="Class_I_gatase-like"/>
</dbReference>